<feature type="transmembrane region" description="Helical" evidence="2">
    <location>
        <begin position="120"/>
        <end position="141"/>
    </location>
</feature>
<comment type="caution">
    <text evidence="3">The sequence shown here is derived from an EMBL/GenBank/DDBJ whole genome shotgun (WGS) entry which is preliminary data.</text>
</comment>
<proteinExistence type="predicted"/>
<organism evidence="3 4">
    <name type="scientific">Circinella minor</name>
    <dbReference type="NCBI Taxonomy" id="1195481"/>
    <lineage>
        <taxon>Eukaryota</taxon>
        <taxon>Fungi</taxon>
        <taxon>Fungi incertae sedis</taxon>
        <taxon>Mucoromycota</taxon>
        <taxon>Mucoromycotina</taxon>
        <taxon>Mucoromycetes</taxon>
        <taxon>Mucorales</taxon>
        <taxon>Lichtheimiaceae</taxon>
        <taxon>Circinella</taxon>
    </lineage>
</organism>
<feature type="compositionally biased region" description="Polar residues" evidence="1">
    <location>
        <begin position="1"/>
        <end position="11"/>
    </location>
</feature>
<keyword evidence="2" id="KW-1133">Transmembrane helix</keyword>
<feature type="compositionally biased region" description="Low complexity" evidence="1">
    <location>
        <begin position="79"/>
        <end position="94"/>
    </location>
</feature>
<evidence type="ECO:0000313" key="3">
    <source>
        <dbReference type="EMBL" id="KAG2217316.1"/>
    </source>
</evidence>
<reference evidence="3 4" key="1">
    <citation type="submission" date="2020-12" db="EMBL/GenBank/DDBJ databases">
        <title>Metabolic potential, ecology and presence of endohyphal bacteria is reflected in genomic diversity of Mucoromycotina.</title>
        <authorList>
            <person name="Muszewska A."/>
            <person name="Okrasinska A."/>
            <person name="Steczkiewicz K."/>
            <person name="Drgas O."/>
            <person name="Orlowska M."/>
            <person name="Perlinska-Lenart U."/>
            <person name="Aleksandrzak-Piekarczyk T."/>
            <person name="Szatraj K."/>
            <person name="Zielenkiewicz U."/>
            <person name="Pilsyk S."/>
            <person name="Malc E."/>
            <person name="Mieczkowski P."/>
            <person name="Kruszewska J.S."/>
            <person name="Biernat P."/>
            <person name="Pawlowska J."/>
        </authorList>
    </citation>
    <scope>NUCLEOTIDE SEQUENCE [LARGE SCALE GENOMIC DNA]</scope>
    <source>
        <strain evidence="3 4">CBS 142.35</strain>
    </source>
</reference>
<feature type="transmembrane region" description="Helical" evidence="2">
    <location>
        <begin position="318"/>
        <end position="338"/>
    </location>
</feature>
<sequence>MSFWSRTNNNNYSTSIPVQQQQQQPSSTYQQNCYTEGSFYSDNYPSLPGNVYEHYPLQEDQQQQQGLNQHQQQQKEQELNNNNNNNNNKYAPQEQNEDLPMDIGDLTDIFSFEFMRGRPIWNFILAILWCIGLPILLYHILKPYLGQVIAMVVASAPPLLIVLWRMMRDKQFDVLGLVAGLAFLISGIVSIAEPDEKVEAICEGIVPLLVGVFCVISIIPIKIGSWELRPVVFQLANQVMPRNDASQDLAAQDEQRLNGHDQKTTSKREKLDWTYRNMARFRQDMRIMTAVWGLMLIVGFVIKLIVVLTDTDLGSAALAGYLIFGLGAFVVMLFTGFYTKICKGHLKQDIMFWQEKQQVSKPIDNSTEAAHNINWGMQSVNNAWGQVMPV</sequence>
<accession>A0A8H7RUB2</accession>
<dbReference type="OrthoDB" id="2328895at2759"/>
<dbReference type="EMBL" id="JAEPRB010000308">
    <property type="protein sequence ID" value="KAG2217316.1"/>
    <property type="molecule type" value="Genomic_DNA"/>
</dbReference>
<dbReference type="NCBIfam" id="NF041646">
    <property type="entry name" value="VC0807_fam"/>
    <property type="match status" value="1"/>
</dbReference>
<name>A0A8H7RUB2_9FUNG</name>
<feature type="region of interest" description="Disordered" evidence="1">
    <location>
        <begin position="60"/>
        <end position="98"/>
    </location>
</feature>
<feature type="compositionally biased region" description="Low complexity" evidence="1">
    <location>
        <begin position="12"/>
        <end position="30"/>
    </location>
</feature>
<feature type="transmembrane region" description="Helical" evidence="2">
    <location>
        <begin position="204"/>
        <end position="221"/>
    </location>
</feature>
<feature type="transmembrane region" description="Helical" evidence="2">
    <location>
        <begin position="147"/>
        <end position="167"/>
    </location>
</feature>
<dbReference type="AlphaFoldDB" id="A0A8H7RUB2"/>
<feature type="compositionally biased region" description="Low complexity" evidence="1">
    <location>
        <begin position="60"/>
        <end position="72"/>
    </location>
</feature>
<feature type="transmembrane region" description="Helical" evidence="2">
    <location>
        <begin position="174"/>
        <end position="192"/>
    </location>
</feature>
<evidence type="ECO:0000313" key="4">
    <source>
        <dbReference type="Proteomes" id="UP000646827"/>
    </source>
</evidence>
<feature type="transmembrane region" description="Helical" evidence="2">
    <location>
        <begin position="287"/>
        <end position="306"/>
    </location>
</feature>
<evidence type="ECO:0000256" key="2">
    <source>
        <dbReference type="SAM" id="Phobius"/>
    </source>
</evidence>
<evidence type="ECO:0000256" key="1">
    <source>
        <dbReference type="SAM" id="MobiDB-lite"/>
    </source>
</evidence>
<keyword evidence="2" id="KW-0472">Membrane</keyword>
<dbReference type="Proteomes" id="UP000646827">
    <property type="component" value="Unassembled WGS sequence"/>
</dbReference>
<feature type="region of interest" description="Disordered" evidence="1">
    <location>
        <begin position="1"/>
        <end position="30"/>
    </location>
</feature>
<keyword evidence="2" id="KW-0812">Transmembrane</keyword>
<gene>
    <name evidence="3" type="ORF">INT45_003510</name>
</gene>
<keyword evidence="4" id="KW-1185">Reference proteome</keyword>
<protein>
    <submittedName>
        <fullName evidence="3">Uncharacterized protein</fullName>
    </submittedName>
</protein>